<organism evidence="2">
    <name type="scientific">Streptomyces sp. NBC_01401</name>
    <dbReference type="NCBI Taxonomy" id="2903854"/>
    <lineage>
        <taxon>Bacteria</taxon>
        <taxon>Bacillati</taxon>
        <taxon>Actinomycetota</taxon>
        <taxon>Actinomycetes</taxon>
        <taxon>Kitasatosporales</taxon>
        <taxon>Streptomycetaceae</taxon>
        <taxon>Streptomyces</taxon>
    </lineage>
</organism>
<dbReference type="AlphaFoldDB" id="A0AAU3GZR4"/>
<sequence>MFPSVPDTRPASPSPASPSPVSPALPAPCGVPPFGPLRVRGGGGRRLRRVLRGQRRALAAGFALASAVLAASGAVGERGAAAVAGSAPPGPDRPAVQLVSAPVRIADAATVGLLRPGDRVDVIAAGDGGAGAEVVARDVRVAEVPRGAPGVPRGAGDGSRVSADGSRGAGAGEAPFPRADGEAPADGEASFLAADGGAGMGQGALVVLSVERNTAAALAGAGASGQLAVAVSHAE</sequence>
<feature type="region of interest" description="Disordered" evidence="1">
    <location>
        <begin position="1"/>
        <end position="24"/>
    </location>
</feature>
<evidence type="ECO:0000313" key="2">
    <source>
        <dbReference type="EMBL" id="WTY97264.1"/>
    </source>
</evidence>
<feature type="region of interest" description="Disordered" evidence="1">
    <location>
        <begin position="146"/>
        <end position="190"/>
    </location>
</feature>
<evidence type="ECO:0000256" key="1">
    <source>
        <dbReference type="SAM" id="MobiDB-lite"/>
    </source>
</evidence>
<feature type="compositionally biased region" description="Pro residues" evidence="1">
    <location>
        <begin position="12"/>
        <end position="24"/>
    </location>
</feature>
<name>A0AAU3GZR4_9ACTN</name>
<proteinExistence type="predicted"/>
<dbReference type="EMBL" id="CP109535">
    <property type="protein sequence ID" value="WTY97264.1"/>
    <property type="molecule type" value="Genomic_DNA"/>
</dbReference>
<accession>A0AAU3GZR4</accession>
<protein>
    <recommendedName>
        <fullName evidence="3">Flp pilus assembly protein RcpC/CpaB domain-containing protein</fullName>
    </recommendedName>
</protein>
<gene>
    <name evidence="2" type="ORF">OG626_21365</name>
</gene>
<evidence type="ECO:0008006" key="3">
    <source>
        <dbReference type="Google" id="ProtNLM"/>
    </source>
</evidence>
<reference evidence="2" key="1">
    <citation type="submission" date="2022-10" db="EMBL/GenBank/DDBJ databases">
        <title>The complete genomes of actinobacterial strains from the NBC collection.</title>
        <authorList>
            <person name="Joergensen T.S."/>
            <person name="Alvarez Arevalo M."/>
            <person name="Sterndorff E.B."/>
            <person name="Faurdal D."/>
            <person name="Vuksanovic O."/>
            <person name="Mourched A.-S."/>
            <person name="Charusanti P."/>
            <person name="Shaw S."/>
            <person name="Blin K."/>
            <person name="Weber T."/>
        </authorList>
    </citation>
    <scope>NUCLEOTIDE SEQUENCE</scope>
    <source>
        <strain evidence="2">NBC_01401</strain>
    </source>
</reference>